<accession>A0A919TKA8</accession>
<dbReference type="Proteomes" id="UP000629619">
    <property type="component" value="Unassembled WGS sequence"/>
</dbReference>
<evidence type="ECO:0000256" key="1">
    <source>
        <dbReference type="SAM" id="Phobius"/>
    </source>
</evidence>
<feature type="transmembrane region" description="Helical" evidence="1">
    <location>
        <begin position="12"/>
        <end position="32"/>
    </location>
</feature>
<evidence type="ECO:0000313" key="2">
    <source>
        <dbReference type="EMBL" id="GIF05153.1"/>
    </source>
</evidence>
<dbReference type="RefSeq" id="WP_275409382.1">
    <property type="nucleotide sequence ID" value="NZ_BOMW01000024.1"/>
</dbReference>
<sequence>MQTLLTELATPVVGGLAGILGVYAVEDVLGRLRRAGRCPRRWR</sequence>
<name>A0A919TKA8_9ACTN</name>
<protein>
    <submittedName>
        <fullName evidence="2">Uncharacterized protein</fullName>
    </submittedName>
</protein>
<keyword evidence="3" id="KW-1185">Reference proteome</keyword>
<dbReference type="AlphaFoldDB" id="A0A919TKA8"/>
<organism evidence="2 3">
    <name type="scientific">Actinoplanes siamensis</name>
    <dbReference type="NCBI Taxonomy" id="1223317"/>
    <lineage>
        <taxon>Bacteria</taxon>
        <taxon>Bacillati</taxon>
        <taxon>Actinomycetota</taxon>
        <taxon>Actinomycetes</taxon>
        <taxon>Micromonosporales</taxon>
        <taxon>Micromonosporaceae</taxon>
        <taxon>Actinoplanes</taxon>
    </lineage>
</organism>
<proteinExistence type="predicted"/>
<reference evidence="2" key="1">
    <citation type="submission" date="2021-01" db="EMBL/GenBank/DDBJ databases">
        <title>Whole genome shotgun sequence of Actinoplanes siamensis NBRC 109076.</title>
        <authorList>
            <person name="Komaki H."/>
            <person name="Tamura T."/>
        </authorList>
    </citation>
    <scope>NUCLEOTIDE SEQUENCE</scope>
    <source>
        <strain evidence="2">NBRC 109076</strain>
    </source>
</reference>
<keyword evidence="1" id="KW-0812">Transmembrane</keyword>
<keyword evidence="1" id="KW-0472">Membrane</keyword>
<dbReference type="EMBL" id="BOMW01000024">
    <property type="protein sequence ID" value="GIF05153.1"/>
    <property type="molecule type" value="Genomic_DNA"/>
</dbReference>
<keyword evidence="1" id="KW-1133">Transmembrane helix</keyword>
<comment type="caution">
    <text evidence="2">The sequence shown here is derived from an EMBL/GenBank/DDBJ whole genome shotgun (WGS) entry which is preliminary data.</text>
</comment>
<evidence type="ECO:0000313" key="3">
    <source>
        <dbReference type="Proteomes" id="UP000629619"/>
    </source>
</evidence>
<gene>
    <name evidence="2" type="ORF">Asi03nite_26910</name>
</gene>